<dbReference type="Pfam" id="PF13774">
    <property type="entry name" value="Longin"/>
    <property type="match status" value="1"/>
</dbReference>
<dbReference type="SUPFAM" id="SSF64356">
    <property type="entry name" value="SNARE-like"/>
    <property type="match status" value="1"/>
</dbReference>
<dbReference type="PANTHER" id="PTHR45806:SF1">
    <property type="entry name" value="SYNAPTOBREVIN HOMOLOG YKT6"/>
    <property type="match status" value="1"/>
</dbReference>
<evidence type="ECO:0000259" key="9">
    <source>
        <dbReference type="PROSITE" id="PS50859"/>
    </source>
</evidence>
<comment type="subcellular location">
    <subcellularLocation>
        <location evidence="7">Endomembrane system</location>
        <topology evidence="7">Lipid-anchor</topology>
        <orientation evidence="7">Cytoplasmic side</orientation>
    </subcellularLocation>
</comment>
<dbReference type="PROSITE" id="PS50892">
    <property type="entry name" value="V_SNARE"/>
    <property type="match status" value="1"/>
</dbReference>
<dbReference type="InterPro" id="IPR010908">
    <property type="entry name" value="Longin_dom"/>
</dbReference>
<comment type="caution">
    <text evidence="11">The sequence shown here is derived from an EMBL/GenBank/DDBJ whole genome shotgun (WGS) entry which is preliminary data.</text>
</comment>
<evidence type="ECO:0000256" key="4">
    <source>
        <dbReference type="ARBA" id="ARBA00023139"/>
    </source>
</evidence>
<dbReference type="InterPro" id="IPR042855">
    <property type="entry name" value="V_SNARE_CC"/>
</dbReference>
<evidence type="ECO:0000313" key="12">
    <source>
        <dbReference type="Proteomes" id="UP000825935"/>
    </source>
</evidence>
<evidence type="ECO:0000256" key="3">
    <source>
        <dbReference type="ARBA" id="ARBA00023136"/>
    </source>
</evidence>
<evidence type="ECO:0000256" key="7">
    <source>
        <dbReference type="ARBA" id="ARBA00046278"/>
    </source>
</evidence>
<dbReference type="Gene3D" id="3.30.450.50">
    <property type="entry name" value="Longin domain"/>
    <property type="match status" value="1"/>
</dbReference>
<proteinExistence type="inferred from homology"/>
<dbReference type="OrthoDB" id="27923at2759"/>
<dbReference type="InterPro" id="IPR011012">
    <property type="entry name" value="Longin-like_dom_sf"/>
</dbReference>
<feature type="domain" description="Longin" evidence="9">
    <location>
        <begin position="7"/>
        <end position="108"/>
    </location>
</feature>
<dbReference type="GO" id="GO:0005794">
    <property type="term" value="C:Golgi apparatus"/>
    <property type="evidence" value="ECO:0007669"/>
    <property type="project" value="TreeGrafter"/>
</dbReference>
<dbReference type="AlphaFoldDB" id="A0A8T2QD51"/>
<evidence type="ECO:0000256" key="6">
    <source>
        <dbReference type="ARBA" id="ARBA00023289"/>
    </source>
</evidence>
<gene>
    <name evidence="11" type="ORF">KP509_36G055700</name>
</gene>
<evidence type="ECO:0000256" key="1">
    <source>
        <dbReference type="ARBA" id="ARBA00008025"/>
    </source>
</evidence>
<dbReference type="GO" id="GO:0005484">
    <property type="term" value="F:SNAP receptor activity"/>
    <property type="evidence" value="ECO:0007669"/>
    <property type="project" value="TreeGrafter"/>
</dbReference>
<feature type="domain" description="V-SNARE coiled-coil homology" evidence="10">
    <location>
        <begin position="140"/>
        <end position="199"/>
    </location>
</feature>
<dbReference type="GO" id="GO:0006888">
    <property type="term" value="P:endoplasmic reticulum to Golgi vesicle-mediated transport"/>
    <property type="evidence" value="ECO:0007669"/>
    <property type="project" value="TreeGrafter"/>
</dbReference>
<protein>
    <submittedName>
        <fullName evidence="11">Uncharacterized protein</fullName>
    </submittedName>
</protein>
<evidence type="ECO:0000313" key="11">
    <source>
        <dbReference type="EMBL" id="KAH7281624.1"/>
    </source>
</evidence>
<dbReference type="Gene3D" id="1.20.5.110">
    <property type="match status" value="1"/>
</dbReference>
<sequence length="199" mass="22598">MTITALLVLNSNIVDNEEPKVLAVASDVSHFSYFKRASAKEFILFVARIVANRTPPGQRHSVQQEDYMVHAFNRNGLCGVVLADTQYPMRSAFSVLIKVLDEYQRNFGDSWQSIKTDKLDVWPFLNDALARYQDPTEADKILKIQKELDETKHILHEALEALMDRGEKLDTLMEKSADLGLASQGFYKQAKKTKCCTIL</sequence>
<evidence type="ECO:0000259" key="10">
    <source>
        <dbReference type="PROSITE" id="PS50892"/>
    </source>
</evidence>
<keyword evidence="8" id="KW-0175">Coiled coil</keyword>
<keyword evidence="3" id="KW-0472">Membrane</keyword>
<keyword evidence="2" id="KW-0488">Methylation</keyword>
<reference evidence="11" key="1">
    <citation type="submission" date="2021-08" db="EMBL/GenBank/DDBJ databases">
        <title>WGS assembly of Ceratopteris richardii.</title>
        <authorList>
            <person name="Marchant D.B."/>
            <person name="Chen G."/>
            <person name="Jenkins J."/>
            <person name="Shu S."/>
            <person name="Leebens-Mack J."/>
            <person name="Grimwood J."/>
            <person name="Schmutz J."/>
            <person name="Soltis P."/>
            <person name="Soltis D."/>
            <person name="Chen Z.-H."/>
        </authorList>
    </citation>
    <scope>NUCLEOTIDE SEQUENCE</scope>
    <source>
        <strain evidence="11">Whitten #5841</strain>
        <tissue evidence="11">Leaf</tissue>
    </source>
</reference>
<dbReference type="Proteomes" id="UP000825935">
    <property type="component" value="Chromosome 36"/>
</dbReference>
<dbReference type="OMA" id="EQXVLDE"/>
<keyword evidence="4" id="KW-0564">Palmitate</keyword>
<evidence type="ECO:0000256" key="8">
    <source>
        <dbReference type="PROSITE-ProRule" id="PRU00290"/>
    </source>
</evidence>
<keyword evidence="5" id="KW-0449">Lipoprotein</keyword>
<comment type="similarity">
    <text evidence="1">Belongs to the synaptobrevin family.</text>
</comment>
<evidence type="ECO:0000256" key="2">
    <source>
        <dbReference type="ARBA" id="ARBA00022481"/>
    </source>
</evidence>
<dbReference type="CDD" id="cd14824">
    <property type="entry name" value="Longin"/>
    <property type="match status" value="1"/>
</dbReference>
<dbReference type="SUPFAM" id="SSF58038">
    <property type="entry name" value="SNARE fusion complex"/>
    <property type="match status" value="1"/>
</dbReference>
<evidence type="ECO:0000256" key="5">
    <source>
        <dbReference type="ARBA" id="ARBA00023288"/>
    </source>
</evidence>
<dbReference type="Pfam" id="PF00957">
    <property type="entry name" value="Synaptobrevin"/>
    <property type="match status" value="1"/>
</dbReference>
<keyword evidence="6" id="KW-0636">Prenylation</keyword>
<accession>A0A8T2QD51</accession>
<dbReference type="EMBL" id="CM035441">
    <property type="protein sequence ID" value="KAH7281624.1"/>
    <property type="molecule type" value="Genomic_DNA"/>
</dbReference>
<keyword evidence="12" id="KW-1185">Reference proteome</keyword>
<organism evidence="11 12">
    <name type="scientific">Ceratopteris richardii</name>
    <name type="common">Triangle waterfern</name>
    <dbReference type="NCBI Taxonomy" id="49495"/>
    <lineage>
        <taxon>Eukaryota</taxon>
        <taxon>Viridiplantae</taxon>
        <taxon>Streptophyta</taxon>
        <taxon>Embryophyta</taxon>
        <taxon>Tracheophyta</taxon>
        <taxon>Polypodiopsida</taxon>
        <taxon>Polypodiidae</taxon>
        <taxon>Polypodiales</taxon>
        <taxon>Pteridineae</taxon>
        <taxon>Pteridaceae</taxon>
        <taxon>Parkerioideae</taxon>
        <taxon>Ceratopteris</taxon>
    </lineage>
</organism>
<name>A0A8T2QD51_CERRI</name>
<dbReference type="SMART" id="SM01270">
    <property type="entry name" value="Longin"/>
    <property type="match status" value="1"/>
</dbReference>
<dbReference type="PANTHER" id="PTHR45806">
    <property type="entry name" value="SYNAPTOBREVIN HOMOLOG YKT6"/>
    <property type="match status" value="1"/>
</dbReference>
<dbReference type="PROSITE" id="PS50859">
    <property type="entry name" value="LONGIN"/>
    <property type="match status" value="1"/>
</dbReference>